<dbReference type="Pfam" id="PF01844">
    <property type="entry name" value="HNH"/>
    <property type="match status" value="1"/>
</dbReference>
<organism evidence="2 3">
    <name type="scientific">Luteimicrobium xylanilyticum</name>
    <dbReference type="NCBI Taxonomy" id="1133546"/>
    <lineage>
        <taxon>Bacteria</taxon>
        <taxon>Bacillati</taxon>
        <taxon>Actinomycetota</taxon>
        <taxon>Actinomycetes</taxon>
        <taxon>Micrococcales</taxon>
        <taxon>Luteimicrobium</taxon>
    </lineage>
</organism>
<dbReference type="InterPro" id="IPR002711">
    <property type="entry name" value="HNH"/>
</dbReference>
<dbReference type="AlphaFoldDB" id="A0A5P9Q772"/>
<dbReference type="KEGG" id="lxl:KDY119_00767"/>
<accession>A0A5P9Q772</accession>
<evidence type="ECO:0000313" key="3">
    <source>
        <dbReference type="Proteomes" id="UP000326702"/>
    </source>
</evidence>
<dbReference type="Gene3D" id="1.10.30.50">
    <property type="match status" value="1"/>
</dbReference>
<dbReference type="GO" id="GO:0008270">
    <property type="term" value="F:zinc ion binding"/>
    <property type="evidence" value="ECO:0007669"/>
    <property type="project" value="InterPro"/>
</dbReference>
<evidence type="ECO:0000259" key="1">
    <source>
        <dbReference type="Pfam" id="PF01844"/>
    </source>
</evidence>
<reference evidence="2 3" key="1">
    <citation type="submission" date="2019-10" db="EMBL/GenBank/DDBJ databases">
        <title>Genome sequence of Luteimicrobium xylanilyticum HY-24.</title>
        <authorList>
            <person name="Kim D.Y."/>
            <person name="Park H.-Y."/>
        </authorList>
    </citation>
    <scope>NUCLEOTIDE SEQUENCE [LARGE SCALE GENOMIC DNA]</scope>
    <source>
        <strain evidence="2 3">HY-24</strain>
    </source>
</reference>
<dbReference type="OrthoDB" id="3405006at2"/>
<gene>
    <name evidence="2" type="ORF">KDY119_00767</name>
</gene>
<dbReference type="GO" id="GO:0003676">
    <property type="term" value="F:nucleic acid binding"/>
    <property type="evidence" value="ECO:0007669"/>
    <property type="project" value="InterPro"/>
</dbReference>
<keyword evidence="3" id="KW-1185">Reference proteome</keyword>
<evidence type="ECO:0000313" key="2">
    <source>
        <dbReference type="EMBL" id="QFU97273.1"/>
    </source>
</evidence>
<proteinExistence type="predicted"/>
<dbReference type="RefSeq" id="WP_148284253.1">
    <property type="nucleotide sequence ID" value="NZ_BAABIH010000001.1"/>
</dbReference>
<dbReference type="EMBL" id="CP045529">
    <property type="protein sequence ID" value="QFU97273.1"/>
    <property type="molecule type" value="Genomic_DNA"/>
</dbReference>
<dbReference type="GO" id="GO:0004519">
    <property type="term" value="F:endonuclease activity"/>
    <property type="evidence" value="ECO:0007669"/>
    <property type="project" value="InterPro"/>
</dbReference>
<protein>
    <recommendedName>
        <fullName evidence="1">HNH domain-containing protein</fullName>
    </recommendedName>
</protein>
<sequence>MTPRSPRYTGRVVKKARDYWGRRLRASGGLPCYRCHQVVLISQRWTVEHIVERALGGSVDDPANQWVSHASCNYRAGGQLGAARTNAKRRSVVERRESDTERRIWGWP</sequence>
<dbReference type="Proteomes" id="UP000326702">
    <property type="component" value="Chromosome"/>
</dbReference>
<name>A0A5P9Q772_9MICO</name>
<feature type="domain" description="HNH" evidence="1">
    <location>
        <begin position="32"/>
        <end position="75"/>
    </location>
</feature>